<reference evidence="1 2" key="2">
    <citation type="journal article" date="2018" name="Int. J. Syst. Evol. Microbiol.">
        <title>Burkholderia insecticola sp. nov., a gut symbiotic bacterium of the bean bug Riptortus pedestris.</title>
        <authorList>
            <person name="Takeshita K."/>
            <person name="Tamaki H."/>
            <person name="Ohbayashi T."/>
            <person name="Meng X.-Y."/>
            <person name="Sone T."/>
            <person name="Mitani Y."/>
            <person name="Peeters C."/>
            <person name="Kikuchi Y."/>
            <person name="Vandamme P."/>
        </authorList>
    </citation>
    <scope>NUCLEOTIDE SEQUENCE [LARGE SCALE GENOMIC DNA]</scope>
    <source>
        <strain evidence="1">RPE64</strain>
    </source>
</reference>
<sequence length="41" mass="4347">MIRSVGADNANAMICLRVNACAALYACAETSKNQTLANYLP</sequence>
<dbReference type="PATRIC" id="fig|758793.3.peg.3553"/>
<reference evidence="1 2" key="1">
    <citation type="journal article" date="2013" name="Genome Announc.">
        <title>Complete Genome Sequence of Burkholderia sp. Strain RPE64, Bacterial Symbiont of the Bean Bug Riptortus pedestris.</title>
        <authorList>
            <person name="Shibata T.F."/>
            <person name="Maeda T."/>
            <person name="Nikoh N."/>
            <person name="Yamaguchi K."/>
            <person name="Oshima K."/>
            <person name="Hattori M."/>
            <person name="Nishiyama T."/>
            <person name="Hasebe M."/>
            <person name="Fukatsu T."/>
            <person name="Kikuchi Y."/>
            <person name="Shigenobu S."/>
        </authorList>
    </citation>
    <scope>NUCLEOTIDE SEQUENCE [LARGE SCALE GENOMIC DNA]</scope>
</reference>
<dbReference type="STRING" id="758793.BRPE64_BCDS06460"/>
<evidence type="ECO:0000313" key="2">
    <source>
        <dbReference type="Proteomes" id="UP000013966"/>
    </source>
</evidence>
<name>R4X206_9BURK</name>
<organism evidence="1 2">
    <name type="scientific">Caballeronia insecticola</name>
    <dbReference type="NCBI Taxonomy" id="758793"/>
    <lineage>
        <taxon>Bacteria</taxon>
        <taxon>Pseudomonadati</taxon>
        <taxon>Pseudomonadota</taxon>
        <taxon>Betaproteobacteria</taxon>
        <taxon>Burkholderiales</taxon>
        <taxon>Burkholderiaceae</taxon>
        <taxon>Caballeronia</taxon>
    </lineage>
</organism>
<dbReference type="Proteomes" id="UP000013966">
    <property type="component" value="Chromosome 2"/>
</dbReference>
<dbReference type="KEGG" id="buo:BRPE64_BCDS06460"/>
<proteinExistence type="predicted"/>
<keyword evidence="2" id="KW-1185">Reference proteome</keyword>
<accession>R4X206</accession>
<protein>
    <submittedName>
        <fullName evidence="1">Uncharacterized protein</fullName>
    </submittedName>
</protein>
<gene>
    <name evidence="1" type="ORF">BRPE64_BCDS06460</name>
</gene>
<dbReference type="EMBL" id="AP013059">
    <property type="protein sequence ID" value="BAN25307.1"/>
    <property type="molecule type" value="Genomic_DNA"/>
</dbReference>
<dbReference type="HOGENOM" id="CLU_3266876_0_0_4"/>
<dbReference type="AlphaFoldDB" id="R4X206"/>
<evidence type="ECO:0000313" key="1">
    <source>
        <dbReference type="EMBL" id="BAN25307.1"/>
    </source>
</evidence>